<comment type="caution">
    <text evidence="4">The sequence shown here is derived from an EMBL/GenBank/DDBJ whole genome shotgun (WGS) entry which is preliminary data.</text>
</comment>
<proteinExistence type="predicted"/>
<dbReference type="InterPro" id="IPR001347">
    <property type="entry name" value="SIS_dom"/>
</dbReference>
<reference evidence="4 5" key="1">
    <citation type="submission" date="2017-03" db="EMBL/GenBank/DDBJ databases">
        <title>Lifting the veil on microbial sulfur biogeochemistry in mining wastewaters.</title>
        <authorList>
            <person name="Kantor R.S."/>
            <person name="Colenbrander Nelson T."/>
            <person name="Marshall S."/>
            <person name="Bennett D."/>
            <person name="Apte S."/>
            <person name="Camacho D."/>
            <person name="Thomas B.C."/>
            <person name="Warren L.A."/>
            <person name="Banfield J.F."/>
        </authorList>
    </citation>
    <scope>NUCLEOTIDE SEQUENCE [LARGE SCALE GENOMIC DNA]</scope>
    <source>
        <strain evidence="4">32-69-9</strain>
    </source>
</reference>
<feature type="domain" description="SIS" evidence="3">
    <location>
        <begin position="197"/>
        <end position="333"/>
    </location>
</feature>
<sequence>MEPSATRMFKEAAEAAEVVARHGVDGDLYAALAERLAGLDAPVAFTCARGSSDHAATYAKHLFETRLDLPVVSQPPSVVSIYGRRLDRARGALFLVISQSGRSPDLLLSARAARDAGALVVALVNDERSPLADIAEVVLPLRAGPEISVAATKSYLASLAAIARLTAVRAADASLLAALQTLPAALSRAWTLDWTPVARSFASARGAFILGRGATLGVAQEAALKFKETCGLHAEAFSFAEIAHGPMELVEAGFPVLVLPPGDAGDDGLEDLLARFVERGARVAVAGRGIPGCAVAATVPDLHPALAPIALAQSFYRMVNGIALERGRDPDRPAMLAKVTRTR</sequence>
<dbReference type="SUPFAM" id="SSF53697">
    <property type="entry name" value="SIS domain"/>
    <property type="match status" value="1"/>
</dbReference>
<dbReference type="GO" id="GO:0008483">
    <property type="term" value="F:transaminase activity"/>
    <property type="evidence" value="ECO:0007669"/>
    <property type="project" value="UniProtKB-KW"/>
</dbReference>
<feature type="domain" description="SIS" evidence="3">
    <location>
        <begin position="32"/>
        <end position="181"/>
    </location>
</feature>
<organism evidence="4 5">
    <name type="scientific">Brevundimonas subvibrioides</name>
    <dbReference type="NCBI Taxonomy" id="74313"/>
    <lineage>
        <taxon>Bacteria</taxon>
        <taxon>Pseudomonadati</taxon>
        <taxon>Pseudomonadota</taxon>
        <taxon>Alphaproteobacteria</taxon>
        <taxon>Caulobacterales</taxon>
        <taxon>Caulobacteraceae</taxon>
        <taxon>Brevundimonas</taxon>
    </lineage>
</organism>
<dbReference type="PANTHER" id="PTHR10937:SF8">
    <property type="entry name" value="AMINOTRANSFERASE-RELATED"/>
    <property type="match status" value="1"/>
</dbReference>
<dbReference type="PROSITE" id="PS51464">
    <property type="entry name" value="SIS"/>
    <property type="match status" value="2"/>
</dbReference>
<dbReference type="Proteomes" id="UP000215595">
    <property type="component" value="Unassembled WGS sequence"/>
</dbReference>
<gene>
    <name evidence="4" type="ORF">B7Z01_11800</name>
</gene>
<dbReference type="PANTHER" id="PTHR10937">
    <property type="entry name" value="GLUCOSAMINE--FRUCTOSE-6-PHOSPHATE AMINOTRANSFERASE, ISOMERIZING"/>
    <property type="match status" value="1"/>
</dbReference>
<dbReference type="GO" id="GO:1901135">
    <property type="term" value="P:carbohydrate derivative metabolic process"/>
    <property type="evidence" value="ECO:0007669"/>
    <property type="project" value="InterPro"/>
</dbReference>
<name>A0A258FJ30_9CAUL</name>
<dbReference type="EMBL" id="NCEB01000026">
    <property type="protein sequence ID" value="OYX32018.1"/>
    <property type="molecule type" value="Genomic_DNA"/>
</dbReference>
<dbReference type="CDD" id="cd05009">
    <property type="entry name" value="SIS_GlmS_GlmD_2"/>
    <property type="match status" value="1"/>
</dbReference>
<keyword evidence="1" id="KW-0032">Aminotransferase</keyword>
<evidence type="ECO:0000256" key="2">
    <source>
        <dbReference type="ARBA" id="ARBA00022737"/>
    </source>
</evidence>
<dbReference type="Pfam" id="PF01380">
    <property type="entry name" value="SIS"/>
    <property type="match status" value="2"/>
</dbReference>
<keyword evidence="1" id="KW-0808">Transferase</keyword>
<dbReference type="InterPro" id="IPR046348">
    <property type="entry name" value="SIS_dom_sf"/>
</dbReference>
<dbReference type="GO" id="GO:0097367">
    <property type="term" value="F:carbohydrate derivative binding"/>
    <property type="evidence" value="ECO:0007669"/>
    <property type="project" value="InterPro"/>
</dbReference>
<protein>
    <submittedName>
        <fullName evidence="4">Iron dicitrate transport regulator FecR</fullName>
    </submittedName>
</protein>
<dbReference type="InterPro" id="IPR035490">
    <property type="entry name" value="GlmS/FrlB_SIS"/>
</dbReference>
<keyword evidence="2" id="KW-0677">Repeat</keyword>
<evidence type="ECO:0000313" key="4">
    <source>
        <dbReference type="EMBL" id="OYX32018.1"/>
    </source>
</evidence>
<dbReference type="CDD" id="cd05008">
    <property type="entry name" value="SIS_GlmS_GlmD_1"/>
    <property type="match status" value="1"/>
</dbReference>
<evidence type="ECO:0000259" key="3">
    <source>
        <dbReference type="PROSITE" id="PS51464"/>
    </source>
</evidence>
<dbReference type="AlphaFoldDB" id="A0A258FJ30"/>
<dbReference type="Gene3D" id="3.40.50.10490">
    <property type="entry name" value="Glucose-6-phosphate isomerase like protein, domain 1"/>
    <property type="match status" value="2"/>
</dbReference>
<accession>A0A258FJ30</accession>
<evidence type="ECO:0000313" key="5">
    <source>
        <dbReference type="Proteomes" id="UP000215595"/>
    </source>
</evidence>
<dbReference type="InterPro" id="IPR035466">
    <property type="entry name" value="GlmS/AgaS_SIS"/>
</dbReference>
<evidence type="ECO:0000256" key="1">
    <source>
        <dbReference type="ARBA" id="ARBA00022576"/>
    </source>
</evidence>